<proteinExistence type="predicted"/>
<organism evidence="1 2">
    <name type="scientific">Quercus suber</name>
    <name type="common">Cork oak</name>
    <dbReference type="NCBI Taxonomy" id="58331"/>
    <lineage>
        <taxon>Eukaryota</taxon>
        <taxon>Viridiplantae</taxon>
        <taxon>Streptophyta</taxon>
        <taxon>Embryophyta</taxon>
        <taxon>Tracheophyta</taxon>
        <taxon>Spermatophyta</taxon>
        <taxon>Magnoliopsida</taxon>
        <taxon>eudicotyledons</taxon>
        <taxon>Gunneridae</taxon>
        <taxon>Pentapetalae</taxon>
        <taxon>rosids</taxon>
        <taxon>fabids</taxon>
        <taxon>Fagales</taxon>
        <taxon>Fagaceae</taxon>
        <taxon>Quercus</taxon>
    </lineage>
</organism>
<dbReference type="EMBL" id="PKMF04000057">
    <property type="protein sequence ID" value="KAK7854269.1"/>
    <property type="molecule type" value="Genomic_DNA"/>
</dbReference>
<reference evidence="1 2" key="1">
    <citation type="journal article" date="2018" name="Sci. Data">
        <title>The draft genome sequence of cork oak.</title>
        <authorList>
            <person name="Ramos A.M."/>
            <person name="Usie A."/>
            <person name="Barbosa P."/>
            <person name="Barros P.M."/>
            <person name="Capote T."/>
            <person name="Chaves I."/>
            <person name="Simoes F."/>
            <person name="Abreu I."/>
            <person name="Carrasquinho I."/>
            <person name="Faro C."/>
            <person name="Guimaraes J.B."/>
            <person name="Mendonca D."/>
            <person name="Nobrega F."/>
            <person name="Rodrigues L."/>
            <person name="Saibo N.J.M."/>
            <person name="Varela M.C."/>
            <person name="Egas C."/>
            <person name="Matos J."/>
            <person name="Miguel C.M."/>
            <person name="Oliveira M.M."/>
            <person name="Ricardo C.P."/>
            <person name="Goncalves S."/>
        </authorList>
    </citation>
    <scope>NUCLEOTIDE SEQUENCE [LARGE SCALE GENOMIC DNA]</scope>
    <source>
        <strain evidence="2">cv. HL8</strain>
    </source>
</reference>
<evidence type="ECO:0000313" key="2">
    <source>
        <dbReference type="Proteomes" id="UP000237347"/>
    </source>
</evidence>
<sequence length="78" mass="9199">MGICVSDQYTINDARFQLNLVINSQDNTLRWKPTTVQATRQSWPYNFPNSQLLPLQLRFHACLLMLMYLKCLNMKSFN</sequence>
<comment type="caution">
    <text evidence="1">The sequence shown here is derived from an EMBL/GenBank/DDBJ whole genome shotgun (WGS) entry which is preliminary data.</text>
</comment>
<name>A0AAW0LU62_QUESU</name>
<protein>
    <submittedName>
        <fullName evidence="1">Uncharacterized protein</fullName>
    </submittedName>
</protein>
<evidence type="ECO:0000313" key="1">
    <source>
        <dbReference type="EMBL" id="KAK7854269.1"/>
    </source>
</evidence>
<dbReference type="Proteomes" id="UP000237347">
    <property type="component" value="Unassembled WGS sequence"/>
</dbReference>
<dbReference type="AlphaFoldDB" id="A0AAW0LU62"/>
<keyword evidence="2" id="KW-1185">Reference proteome</keyword>
<accession>A0AAW0LU62</accession>
<gene>
    <name evidence="1" type="ORF">CFP56_032894</name>
</gene>